<protein>
    <submittedName>
        <fullName evidence="8">Uracil-regulated protein 1</fullName>
    </submittedName>
</protein>
<dbReference type="PANTHER" id="PTHR47259">
    <property type="match status" value="1"/>
</dbReference>
<proteinExistence type="inferred from homology"/>
<dbReference type="Proteomes" id="UP000292702">
    <property type="component" value="Unassembled WGS sequence"/>
</dbReference>
<evidence type="ECO:0000313" key="9">
    <source>
        <dbReference type="Proteomes" id="UP000292702"/>
    </source>
</evidence>
<reference evidence="8 9" key="1">
    <citation type="submission" date="2018-11" db="EMBL/GenBank/DDBJ databases">
        <title>Genome assembly of Steccherinum ochraceum LE-BIN_3174, the white-rot fungus of the Steccherinaceae family (The Residual Polyporoid clade, Polyporales, Basidiomycota).</title>
        <authorList>
            <person name="Fedorova T.V."/>
            <person name="Glazunova O.A."/>
            <person name="Landesman E.O."/>
            <person name="Moiseenko K.V."/>
            <person name="Psurtseva N.V."/>
            <person name="Savinova O.S."/>
            <person name="Shakhova N.V."/>
            <person name="Tyazhelova T.V."/>
            <person name="Vasina D.V."/>
        </authorList>
    </citation>
    <scope>NUCLEOTIDE SEQUENCE [LARGE SCALE GENOMIC DNA]</scope>
    <source>
        <strain evidence="8 9">LE-BIN_3174</strain>
    </source>
</reference>
<feature type="domain" description="GTP cyclohydrolase II" evidence="6">
    <location>
        <begin position="357"/>
        <end position="492"/>
    </location>
</feature>
<evidence type="ECO:0000256" key="5">
    <source>
        <dbReference type="SAM" id="MobiDB-lite"/>
    </source>
</evidence>
<keyword evidence="4" id="KW-0342">GTP-binding</keyword>
<comment type="similarity">
    <text evidence="1">Belongs to the GTP cyclohydrolase II family.</text>
</comment>
<dbReference type="InterPro" id="IPR022163">
    <property type="entry name" value="GTP_CH_N"/>
</dbReference>
<dbReference type="GO" id="GO:0003935">
    <property type="term" value="F:GTP cyclohydrolase II activity"/>
    <property type="evidence" value="ECO:0007669"/>
    <property type="project" value="InterPro"/>
</dbReference>
<feature type="domain" description="GTP cyclohydrolase N-terminal" evidence="7">
    <location>
        <begin position="112"/>
        <end position="319"/>
    </location>
</feature>
<accession>A0A4R0S2X7</accession>
<dbReference type="InterPro" id="IPR036144">
    <property type="entry name" value="RibA-like_sf"/>
</dbReference>
<organism evidence="8 9">
    <name type="scientific">Steccherinum ochraceum</name>
    <dbReference type="NCBI Taxonomy" id="92696"/>
    <lineage>
        <taxon>Eukaryota</taxon>
        <taxon>Fungi</taxon>
        <taxon>Dikarya</taxon>
        <taxon>Basidiomycota</taxon>
        <taxon>Agaricomycotina</taxon>
        <taxon>Agaricomycetes</taxon>
        <taxon>Polyporales</taxon>
        <taxon>Steccherinaceae</taxon>
        <taxon>Steccherinum</taxon>
    </lineage>
</organism>
<dbReference type="EMBL" id="RWJN01000013">
    <property type="protein sequence ID" value="TCD70874.1"/>
    <property type="molecule type" value="Genomic_DNA"/>
</dbReference>
<dbReference type="InterPro" id="IPR000926">
    <property type="entry name" value="RibA"/>
</dbReference>
<feature type="compositionally biased region" description="Polar residues" evidence="5">
    <location>
        <begin position="35"/>
        <end position="50"/>
    </location>
</feature>
<dbReference type="InterPro" id="IPR032677">
    <property type="entry name" value="GTP_cyclohydro_II"/>
</dbReference>
<dbReference type="AlphaFoldDB" id="A0A4R0S2X7"/>
<gene>
    <name evidence="8" type="primary">URG1</name>
    <name evidence="8" type="ORF">EIP91_001182</name>
</gene>
<keyword evidence="2" id="KW-0547">Nucleotide-binding</keyword>
<sequence>MSSSAGTSDAVLTQILNQLQALQISQQTLQAKLDSLTQQPNGSGSTATSPPLSPLRNAIPIPRAQSETPPGATPSSSFTTASALTAAMAPGTQPLESMISDKEREKLLYPGRVLLTTYPDQHGIKPCPLTWGAADPSVRGPVIPSRLPSSLKQRNAIGAHSGSYSIYRALAIAMGTLSPSHKPDYSKTEPAIQIPPQPAWSDPTKIVSFDPWGHLVPQVFKHEIEELGLDVRPSIAVTRAHMKLSEIDESARKGLLKVDGKILLKSGHMHNADGSISDADPGVEIACSKAAVEPVWYLPGVAERFNISETLLRRALFEDTGGMYPELITRPDIKVFLPPIGNLTVYIFGPPAYLSDETKELTLRVHDECNGSDVFGSDICTCKPYLIYAIEECIKGAQRGGVGLVVYFRKEGRALGEVTKYLVYNLRKRGGDSADKYFKSTELIAGVKDMRFQALMPDVLHWLGIRKIDNMVSMSDMKYDAIVQSGIPIRKRYDIPEHLLPPDSRVEIDAKIAAGYFTTGKQITEADLVKTVGRTWEETEH</sequence>
<evidence type="ECO:0000313" key="8">
    <source>
        <dbReference type="EMBL" id="TCD70874.1"/>
    </source>
</evidence>
<evidence type="ECO:0000256" key="4">
    <source>
        <dbReference type="ARBA" id="ARBA00023134"/>
    </source>
</evidence>
<evidence type="ECO:0000256" key="2">
    <source>
        <dbReference type="ARBA" id="ARBA00022741"/>
    </source>
</evidence>
<dbReference type="Gene3D" id="3.40.50.10990">
    <property type="entry name" value="GTP cyclohydrolase II"/>
    <property type="match status" value="1"/>
</dbReference>
<dbReference type="Pfam" id="PF00925">
    <property type="entry name" value="GTP_cyclohydro2"/>
    <property type="match status" value="1"/>
</dbReference>
<feature type="region of interest" description="Disordered" evidence="5">
    <location>
        <begin position="35"/>
        <end position="78"/>
    </location>
</feature>
<dbReference type="GO" id="GO:0009231">
    <property type="term" value="P:riboflavin biosynthetic process"/>
    <property type="evidence" value="ECO:0007669"/>
    <property type="project" value="InterPro"/>
</dbReference>
<keyword evidence="3" id="KW-0378">Hydrolase</keyword>
<dbReference type="Pfam" id="PF12471">
    <property type="entry name" value="GTP_CH_N"/>
    <property type="match status" value="1"/>
</dbReference>
<comment type="caution">
    <text evidence="8">The sequence shown here is derived from an EMBL/GenBank/DDBJ whole genome shotgun (WGS) entry which is preliminary data.</text>
</comment>
<dbReference type="GO" id="GO:0005525">
    <property type="term" value="F:GTP binding"/>
    <property type="evidence" value="ECO:0007669"/>
    <property type="project" value="UniProtKB-KW"/>
</dbReference>
<feature type="compositionally biased region" description="Low complexity" evidence="5">
    <location>
        <begin position="68"/>
        <end position="78"/>
    </location>
</feature>
<dbReference type="PANTHER" id="PTHR47259:SF2">
    <property type="entry name" value="URACIL-REGULATED PROTEIN 1"/>
    <property type="match status" value="1"/>
</dbReference>
<name>A0A4R0S2X7_9APHY</name>
<dbReference type="CDD" id="cd00641">
    <property type="entry name" value="GTP_cyclohydro2"/>
    <property type="match status" value="1"/>
</dbReference>
<keyword evidence="9" id="KW-1185">Reference proteome</keyword>
<dbReference type="OrthoDB" id="57939at2759"/>
<evidence type="ECO:0000256" key="3">
    <source>
        <dbReference type="ARBA" id="ARBA00022801"/>
    </source>
</evidence>
<dbReference type="NCBIfam" id="NF005536">
    <property type="entry name" value="PRK07198.1"/>
    <property type="match status" value="1"/>
</dbReference>
<evidence type="ECO:0000256" key="1">
    <source>
        <dbReference type="ARBA" id="ARBA00008131"/>
    </source>
</evidence>
<dbReference type="SUPFAM" id="SSF142695">
    <property type="entry name" value="RibA-like"/>
    <property type="match status" value="1"/>
</dbReference>
<evidence type="ECO:0000259" key="6">
    <source>
        <dbReference type="Pfam" id="PF00925"/>
    </source>
</evidence>
<evidence type="ECO:0000259" key="7">
    <source>
        <dbReference type="Pfam" id="PF12471"/>
    </source>
</evidence>
<dbReference type="STRING" id="92696.A0A4R0S2X7"/>